<gene>
    <name evidence="2" type="ORF">U9M48_035403</name>
</gene>
<organism evidence="2 3">
    <name type="scientific">Paspalum notatum var. saurae</name>
    <dbReference type="NCBI Taxonomy" id="547442"/>
    <lineage>
        <taxon>Eukaryota</taxon>
        <taxon>Viridiplantae</taxon>
        <taxon>Streptophyta</taxon>
        <taxon>Embryophyta</taxon>
        <taxon>Tracheophyta</taxon>
        <taxon>Spermatophyta</taxon>
        <taxon>Magnoliopsida</taxon>
        <taxon>Liliopsida</taxon>
        <taxon>Poales</taxon>
        <taxon>Poaceae</taxon>
        <taxon>PACMAD clade</taxon>
        <taxon>Panicoideae</taxon>
        <taxon>Andropogonodae</taxon>
        <taxon>Paspaleae</taxon>
        <taxon>Paspalinae</taxon>
        <taxon>Paspalum</taxon>
    </lineage>
</organism>
<feature type="domain" description="Reverse transcriptase" evidence="1">
    <location>
        <begin position="70"/>
        <end position="303"/>
    </location>
</feature>
<reference evidence="2 3" key="1">
    <citation type="submission" date="2024-02" db="EMBL/GenBank/DDBJ databases">
        <title>High-quality chromosome-scale genome assembly of Pensacola bahiagrass (Paspalum notatum Flugge var. saurae).</title>
        <authorList>
            <person name="Vega J.M."/>
            <person name="Podio M."/>
            <person name="Orjuela J."/>
            <person name="Siena L.A."/>
            <person name="Pessino S.C."/>
            <person name="Combes M.C."/>
            <person name="Mariac C."/>
            <person name="Albertini E."/>
            <person name="Pupilli F."/>
            <person name="Ortiz J.P.A."/>
            <person name="Leblanc O."/>
        </authorList>
    </citation>
    <scope>NUCLEOTIDE SEQUENCE [LARGE SCALE GENOMIC DNA]</scope>
    <source>
        <strain evidence="2">R1</strain>
        <tissue evidence="2">Leaf</tissue>
    </source>
</reference>
<name>A0AAQ3UC18_PASNO</name>
<evidence type="ECO:0000259" key="1">
    <source>
        <dbReference type="Pfam" id="PF00078"/>
    </source>
</evidence>
<dbReference type="EMBL" id="CP144752">
    <property type="protein sequence ID" value="WVZ88936.1"/>
    <property type="molecule type" value="Genomic_DNA"/>
</dbReference>
<dbReference type="PANTHER" id="PTHR33116:SF87">
    <property type="entry name" value="OS01G0158850 PROTEIN"/>
    <property type="match status" value="1"/>
</dbReference>
<protein>
    <recommendedName>
        <fullName evidence="1">Reverse transcriptase domain-containing protein</fullName>
    </recommendedName>
</protein>
<dbReference type="AlphaFoldDB" id="A0AAQ3UC18"/>
<dbReference type="InterPro" id="IPR000477">
    <property type="entry name" value="RT_dom"/>
</dbReference>
<dbReference type="CDD" id="cd01650">
    <property type="entry name" value="RT_nLTR_like"/>
    <property type="match status" value="1"/>
</dbReference>
<dbReference type="SUPFAM" id="SSF56672">
    <property type="entry name" value="DNA/RNA polymerases"/>
    <property type="match status" value="1"/>
</dbReference>
<keyword evidence="3" id="KW-1185">Reference proteome</keyword>
<accession>A0AAQ3UC18</accession>
<dbReference type="PANTHER" id="PTHR33116">
    <property type="entry name" value="REVERSE TRANSCRIPTASE ZINC-BINDING DOMAIN-CONTAINING PROTEIN-RELATED-RELATED"/>
    <property type="match status" value="1"/>
</dbReference>
<feature type="non-terminal residue" evidence="2">
    <location>
        <position position="548"/>
    </location>
</feature>
<dbReference type="Pfam" id="PF00078">
    <property type="entry name" value="RVT_1"/>
    <property type="match status" value="1"/>
</dbReference>
<evidence type="ECO:0000313" key="3">
    <source>
        <dbReference type="Proteomes" id="UP001341281"/>
    </source>
</evidence>
<dbReference type="InterPro" id="IPR043502">
    <property type="entry name" value="DNA/RNA_pol_sf"/>
</dbReference>
<sequence length="548" mass="63690">NIKEAIFSLKHNKAPGPDGIPAEFYQQFYETIKGDLLQMFWDLSKGDLPLFSLNFRVITLIPNVQEAKVIQQYRPICLLNVSYKIFTKVATNWLTLVADKVVSPTQTAFIKSQNILEGVVVLFETIHELIEKTKRGNLLDFDKKAYDKVQWPFLFKHSKWISWIETFISSGTVAVNINDDVRHYFQTKKEDSTRISITSLVQYYADQNWRGSLRQSSPHLVDGGLSILQNADDIILFMYHDPNKAHNMKLLLFAFEQALGLKINFHKSELFCFGDAQDKVELYIELFGCKARNFPINYLGIPIHFRKLRNCDWVQVEERFEKRLNSWKGKHLPIGGRLTLINSVLSSLPMYMMSFFSIPKGVLKKLDYFRLRFFWQGDENKKKYKLAKLSILCQPKDQGGLGILDLSTKNSALLCKWMYKLLTSDGMWQQIHRNKYIGSKPLDQVEWKIGDSHFWSCPMKVKLDFLCFGTFLVKEGSQVRFWEDIWLDGAQLKEQYPSLYNIARPKSITIVEAMSSSPPSIYSRRQLYGTNLDNWYFLLSCLEGLELS</sequence>
<proteinExistence type="predicted"/>
<evidence type="ECO:0000313" key="2">
    <source>
        <dbReference type="EMBL" id="WVZ88936.1"/>
    </source>
</evidence>
<dbReference type="Proteomes" id="UP001341281">
    <property type="component" value="Chromosome 08"/>
</dbReference>